<keyword evidence="4" id="KW-1185">Reference proteome</keyword>
<sequence>MKKRTFDLFDQNSDEELEGLGSLQITKMRRKLKPKTTKKKIPPLRTLSNVKQFNFSKKKNTMLSSGFRYNKKNQNQNQSLLPRKLNENKNFPNLPIDFSTDLRLYLTKRDRKNHDQRQDKINKVFQTNDEEFFTETELQKILDRMKKEWEENISLNYGGIIEEKVLERAKIYNDFNNTCVNRSLSVRDENSYYL</sequence>
<evidence type="ECO:0000313" key="3">
    <source>
        <dbReference type="Proteomes" id="UP001146793"/>
    </source>
</evidence>
<dbReference type="EMBL" id="JAOAOG010000039">
    <property type="protein sequence ID" value="KAJ6252762.1"/>
    <property type="molecule type" value="Genomic_DNA"/>
</dbReference>
<dbReference type="Proteomes" id="UP001146793">
    <property type="component" value="Unassembled WGS sequence"/>
</dbReference>
<comment type="caution">
    <text evidence="1">The sequence shown here is derived from an EMBL/GenBank/DDBJ whole genome shotgun (WGS) entry which is preliminary data.</text>
</comment>
<evidence type="ECO:0000313" key="1">
    <source>
        <dbReference type="EMBL" id="KAJ3424596.1"/>
    </source>
</evidence>
<proteinExistence type="predicted"/>
<reference evidence="1" key="2">
    <citation type="submission" date="2022-08" db="EMBL/GenBank/DDBJ databases">
        <title>Novel sulphate-reducing endosymbionts in the free-living metamonad Anaeramoeba.</title>
        <authorList>
            <person name="Jerlstrom-Hultqvist J."/>
            <person name="Cepicka I."/>
            <person name="Gallot-Lavallee L."/>
            <person name="Salas-Leiva D."/>
            <person name="Curtis B.A."/>
            <person name="Zahonova K."/>
            <person name="Pipaliya S."/>
            <person name="Dacks J."/>
            <person name="Roger A.J."/>
        </authorList>
    </citation>
    <scope>NUCLEOTIDE SEQUENCE</scope>
    <source>
        <strain evidence="1">Busselton2</strain>
    </source>
</reference>
<reference evidence="2" key="1">
    <citation type="submission" date="2022-08" db="EMBL/GenBank/DDBJ databases">
        <title>Novel sulfate-reducing endosymbionts in the free-living metamonad Anaeramoeba.</title>
        <authorList>
            <person name="Jerlstrom-Hultqvist J."/>
            <person name="Cepicka I."/>
            <person name="Gallot-Lavallee L."/>
            <person name="Salas-Leiva D."/>
            <person name="Curtis B.A."/>
            <person name="Zahonova K."/>
            <person name="Pipaliya S."/>
            <person name="Dacks J."/>
            <person name="Roger A.J."/>
        </authorList>
    </citation>
    <scope>NUCLEOTIDE SEQUENCE</scope>
    <source>
        <strain evidence="2">Schooner1</strain>
    </source>
</reference>
<dbReference type="EMBL" id="JANTQA010000072">
    <property type="protein sequence ID" value="KAJ3424596.1"/>
    <property type="molecule type" value="Genomic_DNA"/>
</dbReference>
<protein>
    <submittedName>
        <fullName evidence="1">Akirin-related</fullName>
    </submittedName>
</protein>
<evidence type="ECO:0000313" key="4">
    <source>
        <dbReference type="Proteomes" id="UP001150062"/>
    </source>
</evidence>
<name>A0AAV7Y6F1_9EUKA</name>
<organism evidence="1 3">
    <name type="scientific">Anaeramoeba flamelloides</name>
    <dbReference type="NCBI Taxonomy" id="1746091"/>
    <lineage>
        <taxon>Eukaryota</taxon>
        <taxon>Metamonada</taxon>
        <taxon>Anaeramoebidae</taxon>
        <taxon>Anaeramoeba</taxon>
    </lineage>
</organism>
<dbReference type="Proteomes" id="UP001150062">
    <property type="component" value="Unassembled WGS sequence"/>
</dbReference>
<evidence type="ECO:0000313" key="2">
    <source>
        <dbReference type="EMBL" id="KAJ6252762.1"/>
    </source>
</evidence>
<dbReference type="AlphaFoldDB" id="A0AAV7Y6F1"/>
<gene>
    <name evidence="1" type="ORF">M0812_29319</name>
    <name evidence="2" type="ORF">M0813_13825</name>
</gene>
<accession>A0AAV7Y6F1</accession>